<keyword evidence="1" id="KW-0812">Transmembrane</keyword>
<dbReference type="KEGG" id="tad:TRIADDRAFT_52179"/>
<evidence type="ECO:0000313" key="3">
    <source>
        <dbReference type="Proteomes" id="UP000009022"/>
    </source>
</evidence>
<accession>B3RLZ6</accession>
<dbReference type="Proteomes" id="UP000009022">
    <property type="component" value="Unassembled WGS sequence"/>
</dbReference>
<feature type="transmembrane region" description="Helical" evidence="1">
    <location>
        <begin position="115"/>
        <end position="134"/>
    </location>
</feature>
<dbReference type="EMBL" id="DS985241">
    <property type="protein sequence ID" value="EDV29611.1"/>
    <property type="molecule type" value="Genomic_DNA"/>
</dbReference>
<sequence length="144" mass="15395">MNTGDKIAALNGIVSTLYTGVYVMKNISGVPVVKGAVILCSGFATWGVSRWCWIKLVDVPIEQGQLFCPACALVRGSATTIVSGSVIPSLVWLFTSSNRSAILKLLTQPIKVNPLLGFVIGCSTLQVAIGGFYADRKWKGRYLA</sequence>
<dbReference type="GeneID" id="6750027"/>
<organism evidence="2 3">
    <name type="scientific">Trichoplax adhaerens</name>
    <name type="common">Trichoplax reptans</name>
    <dbReference type="NCBI Taxonomy" id="10228"/>
    <lineage>
        <taxon>Eukaryota</taxon>
        <taxon>Metazoa</taxon>
        <taxon>Placozoa</taxon>
        <taxon>Uniplacotomia</taxon>
        <taxon>Trichoplacea</taxon>
        <taxon>Trichoplacidae</taxon>
        <taxon>Trichoplax</taxon>
    </lineage>
</organism>
<dbReference type="CTD" id="6750027"/>
<protein>
    <submittedName>
        <fullName evidence="2">Uncharacterized protein</fullName>
    </submittedName>
</protein>
<keyword evidence="1" id="KW-1133">Transmembrane helix</keyword>
<keyword evidence="3" id="KW-1185">Reference proteome</keyword>
<evidence type="ECO:0000313" key="2">
    <source>
        <dbReference type="EMBL" id="EDV29611.1"/>
    </source>
</evidence>
<proteinExistence type="predicted"/>
<reference evidence="2 3" key="1">
    <citation type="journal article" date="2008" name="Nature">
        <title>The Trichoplax genome and the nature of placozoans.</title>
        <authorList>
            <person name="Srivastava M."/>
            <person name="Begovic E."/>
            <person name="Chapman J."/>
            <person name="Putnam N.H."/>
            <person name="Hellsten U."/>
            <person name="Kawashima T."/>
            <person name="Kuo A."/>
            <person name="Mitros T."/>
            <person name="Salamov A."/>
            <person name="Carpenter M.L."/>
            <person name="Signorovitch A.Y."/>
            <person name="Moreno M.A."/>
            <person name="Kamm K."/>
            <person name="Grimwood J."/>
            <person name="Schmutz J."/>
            <person name="Shapiro H."/>
            <person name="Grigoriev I.V."/>
            <person name="Buss L.W."/>
            <person name="Schierwater B."/>
            <person name="Dellaporta S.L."/>
            <person name="Rokhsar D.S."/>
        </authorList>
    </citation>
    <scope>NUCLEOTIDE SEQUENCE [LARGE SCALE GENOMIC DNA]</scope>
    <source>
        <strain evidence="2 3">Grell-BS-1999</strain>
    </source>
</reference>
<gene>
    <name evidence="2" type="ORF">TRIADDRAFT_52179</name>
</gene>
<dbReference type="AlphaFoldDB" id="B3RLZ6"/>
<dbReference type="RefSeq" id="XP_002108813.1">
    <property type="nucleotide sequence ID" value="XM_002108777.1"/>
</dbReference>
<name>B3RLZ6_TRIAD</name>
<keyword evidence="1" id="KW-0472">Membrane</keyword>
<dbReference type="HOGENOM" id="CLU_1798915_0_0_1"/>
<feature type="transmembrane region" description="Helical" evidence="1">
    <location>
        <begin position="66"/>
        <end position="95"/>
    </location>
</feature>
<feature type="transmembrane region" description="Helical" evidence="1">
    <location>
        <begin position="7"/>
        <end position="24"/>
    </location>
</feature>
<dbReference type="InParanoid" id="B3RLZ6"/>
<feature type="transmembrane region" description="Helical" evidence="1">
    <location>
        <begin position="36"/>
        <end position="54"/>
    </location>
</feature>
<evidence type="ECO:0000256" key="1">
    <source>
        <dbReference type="SAM" id="Phobius"/>
    </source>
</evidence>